<dbReference type="AlphaFoldDB" id="A0A816QA32"/>
<evidence type="ECO:0000256" key="1">
    <source>
        <dbReference type="SAM" id="MobiDB-lite"/>
    </source>
</evidence>
<accession>A0A816QA32</accession>
<organism evidence="2">
    <name type="scientific">Brassica napus</name>
    <name type="common">Rape</name>
    <dbReference type="NCBI Taxonomy" id="3708"/>
    <lineage>
        <taxon>Eukaryota</taxon>
        <taxon>Viridiplantae</taxon>
        <taxon>Streptophyta</taxon>
        <taxon>Embryophyta</taxon>
        <taxon>Tracheophyta</taxon>
        <taxon>Spermatophyta</taxon>
        <taxon>Magnoliopsida</taxon>
        <taxon>eudicotyledons</taxon>
        <taxon>Gunneridae</taxon>
        <taxon>Pentapetalae</taxon>
        <taxon>rosids</taxon>
        <taxon>malvids</taxon>
        <taxon>Brassicales</taxon>
        <taxon>Brassicaceae</taxon>
        <taxon>Brassiceae</taxon>
        <taxon>Brassica</taxon>
    </lineage>
</organism>
<reference evidence="2" key="1">
    <citation type="submission" date="2021-01" db="EMBL/GenBank/DDBJ databases">
        <authorList>
            <consortium name="Genoscope - CEA"/>
            <person name="William W."/>
        </authorList>
    </citation>
    <scope>NUCLEOTIDE SEQUENCE</scope>
</reference>
<protein>
    <submittedName>
        <fullName evidence="2">(rape) hypothetical protein</fullName>
    </submittedName>
</protein>
<proteinExistence type="predicted"/>
<feature type="compositionally biased region" description="Basic and acidic residues" evidence="1">
    <location>
        <begin position="1"/>
        <end position="23"/>
    </location>
</feature>
<evidence type="ECO:0000313" key="2">
    <source>
        <dbReference type="EMBL" id="CAF2057943.1"/>
    </source>
</evidence>
<name>A0A816QA32_BRANA</name>
<dbReference type="EMBL" id="HG994370">
    <property type="protein sequence ID" value="CAF2057943.1"/>
    <property type="molecule type" value="Genomic_DNA"/>
</dbReference>
<gene>
    <name evidence="2" type="ORF">DARMORV10_C06P19090.1</name>
</gene>
<dbReference type="Proteomes" id="UP001295469">
    <property type="component" value="Chromosome C06"/>
</dbReference>
<feature type="region of interest" description="Disordered" evidence="1">
    <location>
        <begin position="1"/>
        <end position="53"/>
    </location>
</feature>
<sequence>MEAKQSEGCDKEGSEDAVQKDVMEGSGSGSVKENDWLNVSPDKVGRASLKTPRSETVAVISASKFSVLSVDEIEEGEMLKEDLQELEEGNN</sequence>